<dbReference type="EMBL" id="KV878893">
    <property type="protein sequence ID" value="OJJ85843.1"/>
    <property type="molecule type" value="Genomic_DNA"/>
</dbReference>
<protein>
    <recommendedName>
        <fullName evidence="3">Gamma-glutamylcyclotransferase AIG2-like domain-containing protein</fullName>
    </recommendedName>
</protein>
<dbReference type="VEuPathDB" id="FungiDB:ASPGLDRAFT_33773"/>
<accession>A0A1L9VPJ4</accession>
<name>A0A1L9VPJ4_ASPGL</name>
<evidence type="ECO:0008006" key="3">
    <source>
        <dbReference type="Google" id="ProtNLM"/>
    </source>
</evidence>
<gene>
    <name evidence="1" type="ORF">ASPGLDRAFT_33773</name>
</gene>
<evidence type="ECO:0000313" key="1">
    <source>
        <dbReference type="EMBL" id="OJJ85843.1"/>
    </source>
</evidence>
<organism evidence="1 2">
    <name type="scientific">Aspergillus glaucus CBS 516.65</name>
    <dbReference type="NCBI Taxonomy" id="1160497"/>
    <lineage>
        <taxon>Eukaryota</taxon>
        <taxon>Fungi</taxon>
        <taxon>Dikarya</taxon>
        <taxon>Ascomycota</taxon>
        <taxon>Pezizomycotina</taxon>
        <taxon>Eurotiomycetes</taxon>
        <taxon>Eurotiomycetidae</taxon>
        <taxon>Eurotiales</taxon>
        <taxon>Aspergillaceae</taxon>
        <taxon>Aspergillus</taxon>
        <taxon>Aspergillus subgen. Aspergillus</taxon>
    </lineage>
</organism>
<dbReference type="OrthoDB" id="3262926at2759"/>
<proteinExistence type="predicted"/>
<dbReference type="RefSeq" id="XP_022402537.1">
    <property type="nucleotide sequence ID" value="XM_022544358.1"/>
</dbReference>
<sequence>MTVSVNDRKNWLPVFSTFADSPTFIILQDPRLSFSRTLLRKLDFNTTTMSTLQEKEETYPPQPPSKISPFVLKLRSAPPDYFLQPPNAFPPIDLFAAPTGPYFFYGTLSDPSLLAEILNLDHEPTLCPAHIMGY</sequence>
<dbReference type="AlphaFoldDB" id="A0A1L9VPJ4"/>
<dbReference type="GeneID" id="34460619"/>
<keyword evidence="2" id="KW-1185">Reference proteome</keyword>
<dbReference type="Proteomes" id="UP000184300">
    <property type="component" value="Unassembled WGS sequence"/>
</dbReference>
<reference evidence="2" key="1">
    <citation type="journal article" date="2017" name="Genome Biol.">
        <title>Comparative genomics reveals high biological diversity and specific adaptations in the industrially and medically important fungal genus Aspergillus.</title>
        <authorList>
            <person name="de Vries R.P."/>
            <person name="Riley R."/>
            <person name="Wiebenga A."/>
            <person name="Aguilar-Osorio G."/>
            <person name="Amillis S."/>
            <person name="Uchima C.A."/>
            <person name="Anderluh G."/>
            <person name="Asadollahi M."/>
            <person name="Askin M."/>
            <person name="Barry K."/>
            <person name="Battaglia E."/>
            <person name="Bayram O."/>
            <person name="Benocci T."/>
            <person name="Braus-Stromeyer S.A."/>
            <person name="Caldana C."/>
            <person name="Canovas D."/>
            <person name="Cerqueira G.C."/>
            <person name="Chen F."/>
            <person name="Chen W."/>
            <person name="Choi C."/>
            <person name="Clum A."/>
            <person name="Dos Santos R.A."/>
            <person name="Damasio A.R."/>
            <person name="Diallinas G."/>
            <person name="Emri T."/>
            <person name="Fekete E."/>
            <person name="Flipphi M."/>
            <person name="Freyberg S."/>
            <person name="Gallo A."/>
            <person name="Gournas C."/>
            <person name="Habgood R."/>
            <person name="Hainaut M."/>
            <person name="Harispe M.L."/>
            <person name="Henrissat B."/>
            <person name="Hilden K.S."/>
            <person name="Hope R."/>
            <person name="Hossain A."/>
            <person name="Karabika E."/>
            <person name="Karaffa L."/>
            <person name="Karanyi Z."/>
            <person name="Krasevec N."/>
            <person name="Kuo A."/>
            <person name="Kusch H."/>
            <person name="LaButti K."/>
            <person name="Lagendijk E.L."/>
            <person name="Lapidus A."/>
            <person name="Levasseur A."/>
            <person name="Lindquist E."/>
            <person name="Lipzen A."/>
            <person name="Logrieco A.F."/>
            <person name="MacCabe A."/>
            <person name="Maekelae M.R."/>
            <person name="Malavazi I."/>
            <person name="Melin P."/>
            <person name="Meyer V."/>
            <person name="Mielnichuk N."/>
            <person name="Miskei M."/>
            <person name="Molnar A.P."/>
            <person name="Mule G."/>
            <person name="Ngan C.Y."/>
            <person name="Orejas M."/>
            <person name="Orosz E."/>
            <person name="Ouedraogo J.P."/>
            <person name="Overkamp K.M."/>
            <person name="Park H.-S."/>
            <person name="Perrone G."/>
            <person name="Piumi F."/>
            <person name="Punt P.J."/>
            <person name="Ram A.F."/>
            <person name="Ramon A."/>
            <person name="Rauscher S."/>
            <person name="Record E."/>
            <person name="Riano-Pachon D.M."/>
            <person name="Robert V."/>
            <person name="Roehrig J."/>
            <person name="Ruller R."/>
            <person name="Salamov A."/>
            <person name="Salih N.S."/>
            <person name="Samson R.A."/>
            <person name="Sandor E."/>
            <person name="Sanguinetti M."/>
            <person name="Schuetze T."/>
            <person name="Sepcic K."/>
            <person name="Shelest E."/>
            <person name="Sherlock G."/>
            <person name="Sophianopoulou V."/>
            <person name="Squina F.M."/>
            <person name="Sun H."/>
            <person name="Susca A."/>
            <person name="Todd R.B."/>
            <person name="Tsang A."/>
            <person name="Unkles S.E."/>
            <person name="van de Wiele N."/>
            <person name="van Rossen-Uffink D."/>
            <person name="Oliveira J.V."/>
            <person name="Vesth T.C."/>
            <person name="Visser J."/>
            <person name="Yu J.-H."/>
            <person name="Zhou M."/>
            <person name="Andersen M.R."/>
            <person name="Archer D.B."/>
            <person name="Baker S.E."/>
            <person name="Benoit I."/>
            <person name="Brakhage A.A."/>
            <person name="Braus G.H."/>
            <person name="Fischer R."/>
            <person name="Frisvad J.C."/>
            <person name="Goldman G.H."/>
            <person name="Houbraken J."/>
            <person name="Oakley B."/>
            <person name="Pocsi I."/>
            <person name="Scazzocchio C."/>
            <person name="Seiboth B."/>
            <person name="vanKuyk P.A."/>
            <person name="Wortman J."/>
            <person name="Dyer P.S."/>
            <person name="Grigoriev I.V."/>
        </authorList>
    </citation>
    <scope>NUCLEOTIDE SEQUENCE [LARGE SCALE GENOMIC DNA]</scope>
    <source>
        <strain evidence="2">CBS 516.65</strain>
    </source>
</reference>
<evidence type="ECO:0000313" key="2">
    <source>
        <dbReference type="Proteomes" id="UP000184300"/>
    </source>
</evidence>